<dbReference type="GeneID" id="38120820"/>
<evidence type="ECO:0000313" key="7">
    <source>
        <dbReference type="EMBL" id="RDW61778.1"/>
    </source>
</evidence>
<keyword evidence="3 5" id="KW-1133">Transmembrane helix</keyword>
<feature type="transmembrane region" description="Helical" evidence="5">
    <location>
        <begin position="432"/>
        <end position="456"/>
    </location>
</feature>
<evidence type="ECO:0000256" key="4">
    <source>
        <dbReference type="ARBA" id="ARBA00023136"/>
    </source>
</evidence>
<dbReference type="InterPro" id="IPR020846">
    <property type="entry name" value="MFS_dom"/>
</dbReference>
<keyword evidence="4 5" id="KW-0472">Membrane</keyword>
<dbReference type="STRING" id="1810919.A0A3D8QJ88"/>
<evidence type="ECO:0000256" key="3">
    <source>
        <dbReference type="ARBA" id="ARBA00022989"/>
    </source>
</evidence>
<feature type="transmembrane region" description="Helical" evidence="5">
    <location>
        <begin position="253"/>
        <end position="280"/>
    </location>
</feature>
<dbReference type="InterPro" id="IPR036259">
    <property type="entry name" value="MFS_trans_sf"/>
</dbReference>
<dbReference type="AlphaFoldDB" id="A0A3D8QJ88"/>
<comment type="caution">
    <text evidence="7">The sequence shown here is derived from an EMBL/GenBank/DDBJ whole genome shotgun (WGS) entry which is preliminary data.</text>
</comment>
<dbReference type="GO" id="GO:0005275">
    <property type="term" value="F:amine transmembrane transporter activity"/>
    <property type="evidence" value="ECO:0007669"/>
    <property type="project" value="TreeGrafter"/>
</dbReference>
<feature type="transmembrane region" description="Helical" evidence="5">
    <location>
        <begin position="96"/>
        <end position="117"/>
    </location>
</feature>
<feature type="transmembrane region" description="Helical" evidence="5">
    <location>
        <begin position="123"/>
        <end position="144"/>
    </location>
</feature>
<gene>
    <name evidence="7" type="ORF">DSM5745_10450</name>
</gene>
<dbReference type="EMBL" id="PVWQ01000016">
    <property type="protein sequence ID" value="RDW61778.1"/>
    <property type="molecule type" value="Genomic_DNA"/>
</dbReference>
<feature type="transmembrane region" description="Helical" evidence="5">
    <location>
        <begin position="374"/>
        <end position="393"/>
    </location>
</feature>
<feature type="domain" description="Major facilitator superfamily (MFS) profile" evidence="6">
    <location>
        <begin position="31"/>
        <end position="462"/>
    </location>
</feature>
<protein>
    <recommendedName>
        <fullName evidence="6">Major facilitator superfamily (MFS) profile domain-containing protein</fullName>
    </recommendedName>
</protein>
<accession>A0A3D8QJ88</accession>
<evidence type="ECO:0000256" key="1">
    <source>
        <dbReference type="ARBA" id="ARBA00004141"/>
    </source>
</evidence>
<feature type="transmembrane region" description="Helical" evidence="5">
    <location>
        <begin position="71"/>
        <end position="89"/>
    </location>
</feature>
<feature type="transmembrane region" description="Helical" evidence="5">
    <location>
        <begin position="186"/>
        <end position="206"/>
    </location>
</feature>
<keyword evidence="2 5" id="KW-0812">Transmembrane</keyword>
<evidence type="ECO:0000313" key="8">
    <source>
        <dbReference type="Proteomes" id="UP000256690"/>
    </source>
</evidence>
<evidence type="ECO:0000256" key="2">
    <source>
        <dbReference type="ARBA" id="ARBA00022692"/>
    </source>
</evidence>
<dbReference type="RefSeq" id="XP_026598909.1">
    <property type="nucleotide sequence ID" value="XM_026752466.1"/>
</dbReference>
<sequence>MDSPKSPTGAPLLPDRAPPYSAFTEGKKRLYLSIVTAAGFFGPLCGAVYLPSLNLYEDVFNASGTTINATVSVYMAVFAVAPLLGAALSDLGGRKTIYITTLASFLLANILLASLPANITALFILRIFQAFGACIVTSIGAGTITDIFEPARRGTALAIFLLGPQLGPVLGPLIGGQFATHTKWRWAFGFLALSCFPVYLAILFVLPETLRCLVGNGEVVSARPLFTMPQLRQKCLVDQGKYPRPPKPSLRNWIALLIQPTQAIVFLNGALSFAGLYLMYVSFPDVWGQRYGFSTAEVGYAYLSPGIALFIASLLTGRFSDWHRAKLRAQTPNAKIKPETRLPIQIVGFVVSAAGKVLFGWFTQLELHPVSGLFAAALAGIGTAIIFVTSTSFQTECAPAQSATIVALAGLLRNIAAAISAVLVDALVRGMGYGWCFTGLGILDGVCALGILYIMWKGWRGGKGEMKGGEAGWFRINSWRSS</sequence>
<dbReference type="InterPro" id="IPR011701">
    <property type="entry name" value="MFS"/>
</dbReference>
<name>A0A3D8QJ88_9EURO</name>
<organism evidence="7 8">
    <name type="scientific">Aspergillus mulundensis</name>
    <dbReference type="NCBI Taxonomy" id="1810919"/>
    <lineage>
        <taxon>Eukaryota</taxon>
        <taxon>Fungi</taxon>
        <taxon>Dikarya</taxon>
        <taxon>Ascomycota</taxon>
        <taxon>Pezizomycotina</taxon>
        <taxon>Eurotiomycetes</taxon>
        <taxon>Eurotiomycetidae</taxon>
        <taxon>Eurotiales</taxon>
        <taxon>Aspergillaceae</taxon>
        <taxon>Aspergillus</taxon>
        <taxon>Aspergillus subgen. Nidulantes</taxon>
    </lineage>
</organism>
<dbReference type="Gene3D" id="1.20.1250.20">
    <property type="entry name" value="MFS general substrate transporter like domains"/>
    <property type="match status" value="1"/>
</dbReference>
<evidence type="ECO:0000256" key="5">
    <source>
        <dbReference type="SAM" id="Phobius"/>
    </source>
</evidence>
<dbReference type="OrthoDB" id="2985014at2759"/>
<feature type="transmembrane region" description="Helical" evidence="5">
    <location>
        <begin position="30"/>
        <end position="51"/>
    </location>
</feature>
<evidence type="ECO:0000259" key="6">
    <source>
        <dbReference type="PROSITE" id="PS50850"/>
    </source>
</evidence>
<feature type="transmembrane region" description="Helical" evidence="5">
    <location>
        <begin position="342"/>
        <end position="362"/>
    </location>
</feature>
<keyword evidence="8" id="KW-1185">Reference proteome</keyword>
<dbReference type="Pfam" id="PF07690">
    <property type="entry name" value="MFS_1"/>
    <property type="match status" value="1"/>
</dbReference>
<dbReference type="PROSITE" id="PS50850">
    <property type="entry name" value="MFS"/>
    <property type="match status" value="1"/>
</dbReference>
<dbReference type="PANTHER" id="PTHR23502">
    <property type="entry name" value="MAJOR FACILITATOR SUPERFAMILY"/>
    <property type="match status" value="1"/>
</dbReference>
<dbReference type="PANTHER" id="PTHR23502:SF21">
    <property type="entry name" value="DITYROSINE TRANSPORTER 1"/>
    <property type="match status" value="1"/>
</dbReference>
<dbReference type="SUPFAM" id="SSF103473">
    <property type="entry name" value="MFS general substrate transporter"/>
    <property type="match status" value="1"/>
</dbReference>
<feature type="transmembrane region" description="Helical" evidence="5">
    <location>
        <begin position="156"/>
        <end position="174"/>
    </location>
</feature>
<reference evidence="7 8" key="1">
    <citation type="journal article" date="2018" name="IMA Fungus">
        <title>IMA Genome-F 9: Draft genome sequence of Annulohypoxylon stygium, Aspergillus mulundensis, Berkeleyomyces basicola (syn. Thielaviopsis basicola), Ceratocystis smalleyi, two Cercospora beticola strains, Coleophoma cylindrospora, Fusarium fracticaudum, Phialophora cf. hyalina, and Morchella septimelata.</title>
        <authorList>
            <person name="Wingfield B.D."/>
            <person name="Bills G.F."/>
            <person name="Dong Y."/>
            <person name="Huang W."/>
            <person name="Nel W.J."/>
            <person name="Swalarsk-Parry B.S."/>
            <person name="Vaghefi N."/>
            <person name="Wilken P.M."/>
            <person name="An Z."/>
            <person name="de Beer Z.W."/>
            <person name="De Vos L."/>
            <person name="Chen L."/>
            <person name="Duong T.A."/>
            <person name="Gao Y."/>
            <person name="Hammerbacher A."/>
            <person name="Kikkert J.R."/>
            <person name="Li Y."/>
            <person name="Li H."/>
            <person name="Li K."/>
            <person name="Li Q."/>
            <person name="Liu X."/>
            <person name="Ma X."/>
            <person name="Naidoo K."/>
            <person name="Pethybridge S.J."/>
            <person name="Sun J."/>
            <person name="Steenkamp E.T."/>
            <person name="van der Nest M.A."/>
            <person name="van Wyk S."/>
            <person name="Wingfield M.J."/>
            <person name="Xiong C."/>
            <person name="Yue Q."/>
            <person name="Zhang X."/>
        </authorList>
    </citation>
    <scope>NUCLEOTIDE SEQUENCE [LARGE SCALE GENOMIC DNA]</scope>
    <source>
        <strain evidence="7 8">DSM 5745</strain>
    </source>
</reference>
<feature type="transmembrane region" description="Helical" evidence="5">
    <location>
        <begin position="405"/>
        <end position="426"/>
    </location>
</feature>
<feature type="transmembrane region" description="Helical" evidence="5">
    <location>
        <begin position="300"/>
        <end position="321"/>
    </location>
</feature>
<comment type="subcellular location">
    <subcellularLocation>
        <location evidence="1">Membrane</location>
        <topology evidence="1">Multi-pass membrane protein</topology>
    </subcellularLocation>
</comment>
<dbReference type="Proteomes" id="UP000256690">
    <property type="component" value="Unassembled WGS sequence"/>
</dbReference>
<proteinExistence type="predicted"/>
<dbReference type="GO" id="GO:0005886">
    <property type="term" value="C:plasma membrane"/>
    <property type="evidence" value="ECO:0007669"/>
    <property type="project" value="TreeGrafter"/>
</dbReference>